<reference evidence="6 7" key="1">
    <citation type="journal article" date="2010" name="Nat. Biotechnol.">
        <title>Genome sequence of the model mushroom Schizophyllum commune.</title>
        <authorList>
            <person name="Ohm R.A."/>
            <person name="de Jong J.F."/>
            <person name="Lugones L.G."/>
            <person name="Aerts A."/>
            <person name="Kothe E."/>
            <person name="Stajich J.E."/>
            <person name="de Vries R.P."/>
            <person name="Record E."/>
            <person name="Levasseur A."/>
            <person name="Baker S.E."/>
            <person name="Bartholomew K.A."/>
            <person name="Coutinho P.M."/>
            <person name="Erdmann S."/>
            <person name="Fowler T.J."/>
            <person name="Gathman A.C."/>
            <person name="Lombard V."/>
            <person name="Henrissat B."/>
            <person name="Knabe N."/>
            <person name="Kuees U."/>
            <person name="Lilly W.W."/>
            <person name="Lindquist E."/>
            <person name="Lucas S."/>
            <person name="Magnuson J.K."/>
            <person name="Piumi F."/>
            <person name="Raudaskoski M."/>
            <person name="Salamov A."/>
            <person name="Schmutz J."/>
            <person name="Schwarze F.W.M.R."/>
            <person name="vanKuyk P.A."/>
            <person name="Horton J.S."/>
            <person name="Grigoriev I.V."/>
            <person name="Woesten H.A.B."/>
        </authorList>
    </citation>
    <scope>NUCLEOTIDE SEQUENCE [LARGE SCALE GENOMIC DNA]</scope>
    <source>
        <strain evidence="7">H4-8 / FGSC 9210</strain>
    </source>
</reference>
<feature type="compositionally biased region" description="Low complexity" evidence="4">
    <location>
        <begin position="176"/>
        <end position="187"/>
    </location>
</feature>
<evidence type="ECO:0000256" key="1">
    <source>
        <dbReference type="ARBA" id="ARBA00007682"/>
    </source>
</evidence>
<evidence type="ECO:0000256" key="3">
    <source>
        <dbReference type="ARBA" id="ARBA00023163"/>
    </source>
</evidence>
<feature type="compositionally biased region" description="Polar residues" evidence="4">
    <location>
        <begin position="56"/>
        <end position="73"/>
    </location>
</feature>
<dbReference type="InterPro" id="IPR007282">
    <property type="entry name" value="NOT2/3/5_C"/>
</dbReference>
<dbReference type="InterPro" id="IPR038635">
    <property type="entry name" value="CCR4-NOT_su2/3/5_C_sf"/>
</dbReference>
<evidence type="ECO:0000313" key="7">
    <source>
        <dbReference type="Proteomes" id="UP000007431"/>
    </source>
</evidence>
<dbReference type="EMBL" id="GL377304">
    <property type="protein sequence ID" value="EFI99384.1"/>
    <property type="molecule type" value="Genomic_DNA"/>
</dbReference>
<dbReference type="STRING" id="578458.D8PZ67"/>
<evidence type="ECO:0000256" key="4">
    <source>
        <dbReference type="SAM" id="MobiDB-lite"/>
    </source>
</evidence>
<dbReference type="GeneID" id="9585334"/>
<dbReference type="RefSeq" id="XP_003034287.1">
    <property type="nucleotide sequence ID" value="XM_003034241.1"/>
</dbReference>
<dbReference type="InterPro" id="IPR040168">
    <property type="entry name" value="Not2/3/5"/>
</dbReference>
<dbReference type="KEGG" id="scm:SCHCO_02614346"/>
<evidence type="ECO:0000259" key="5">
    <source>
        <dbReference type="Pfam" id="PF04153"/>
    </source>
</evidence>
<feature type="compositionally biased region" description="Polar residues" evidence="4">
    <location>
        <begin position="352"/>
        <end position="362"/>
    </location>
</feature>
<protein>
    <recommendedName>
        <fullName evidence="5">NOT2/NOT3/NOT5 C-terminal domain-containing protein</fullName>
    </recommendedName>
</protein>
<evidence type="ECO:0000256" key="2">
    <source>
        <dbReference type="ARBA" id="ARBA00023015"/>
    </source>
</evidence>
<dbReference type="AlphaFoldDB" id="D8PZ67"/>
<proteinExistence type="inferred from homology"/>
<feature type="compositionally biased region" description="Polar residues" evidence="4">
    <location>
        <begin position="293"/>
        <end position="308"/>
    </location>
</feature>
<dbReference type="Gene3D" id="2.30.30.1020">
    <property type="entry name" value="CCR4-NOT complex subunit 2/3/5, C-terminal domain"/>
    <property type="match status" value="1"/>
</dbReference>
<feature type="compositionally biased region" description="Polar residues" evidence="4">
    <location>
        <begin position="84"/>
        <end position="105"/>
    </location>
</feature>
<dbReference type="VEuPathDB" id="FungiDB:SCHCODRAFT_02614346"/>
<dbReference type="Proteomes" id="UP000007431">
    <property type="component" value="Unassembled WGS sequence"/>
</dbReference>
<dbReference type="InParanoid" id="D8PZ67"/>
<feature type="region of interest" description="Disordered" evidence="4">
    <location>
        <begin position="1"/>
        <end position="24"/>
    </location>
</feature>
<dbReference type="Pfam" id="PF04153">
    <property type="entry name" value="NOT2_3_5_C"/>
    <property type="match status" value="1"/>
</dbReference>
<keyword evidence="2" id="KW-0805">Transcription regulation</keyword>
<dbReference type="GO" id="GO:0000289">
    <property type="term" value="P:nuclear-transcribed mRNA poly(A) tail shortening"/>
    <property type="evidence" value="ECO:0007669"/>
    <property type="project" value="UniProtKB-ARBA"/>
</dbReference>
<name>D8PZ67_SCHCM</name>
<dbReference type="HOGENOM" id="CLU_028051_1_0_1"/>
<comment type="similarity">
    <text evidence="1">Belongs to the CNOT2/3/5 family.</text>
</comment>
<dbReference type="GO" id="GO:0006355">
    <property type="term" value="P:regulation of DNA-templated transcription"/>
    <property type="evidence" value="ECO:0007669"/>
    <property type="project" value="InterPro"/>
</dbReference>
<dbReference type="OMA" id="TYSYWDP"/>
<organism evidence="7">
    <name type="scientific">Schizophyllum commune (strain H4-8 / FGSC 9210)</name>
    <name type="common">Split gill fungus</name>
    <dbReference type="NCBI Taxonomy" id="578458"/>
    <lineage>
        <taxon>Eukaryota</taxon>
        <taxon>Fungi</taxon>
        <taxon>Dikarya</taxon>
        <taxon>Basidiomycota</taxon>
        <taxon>Agaricomycotina</taxon>
        <taxon>Agaricomycetes</taxon>
        <taxon>Agaricomycetidae</taxon>
        <taxon>Agaricales</taxon>
        <taxon>Schizophyllaceae</taxon>
        <taxon>Schizophyllum</taxon>
    </lineage>
</organism>
<keyword evidence="3" id="KW-0804">Transcription</keyword>
<feature type="region of interest" description="Disordered" evidence="4">
    <location>
        <begin position="255"/>
        <end position="370"/>
    </location>
</feature>
<keyword evidence="7" id="KW-1185">Reference proteome</keyword>
<feature type="domain" description="NOT2/NOT3/NOT5 C-terminal" evidence="5">
    <location>
        <begin position="423"/>
        <end position="546"/>
    </location>
</feature>
<feature type="region of interest" description="Disordered" evidence="4">
    <location>
        <begin position="56"/>
        <end position="115"/>
    </location>
</feature>
<dbReference type="OrthoDB" id="25391at2759"/>
<feature type="compositionally biased region" description="Polar residues" evidence="4">
    <location>
        <begin position="205"/>
        <end position="222"/>
    </location>
</feature>
<accession>D8PZ67</accession>
<dbReference type="GO" id="GO:0030015">
    <property type="term" value="C:CCR4-NOT core complex"/>
    <property type="evidence" value="ECO:0007669"/>
    <property type="project" value="InterPro"/>
</dbReference>
<feature type="compositionally biased region" description="Polar residues" evidence="4">
    <location>
        <begin position="327"/>
        <end position="336"/>
    </location>
</feature>
<feature type="region of interest" description="Disordered" evidence="4">
    <location>
        <begin position="143"/>
        <end position="232"/>
    </location>
</feature>
<feature type="compositionally biased region" description="Low complexity" evidence="4">
    <location>
        <begin position="273"/>
        <end position="285"/>
    </location>
</feature>
<dbReference type="eggNOG" id="KOG2151">
    <property type="taxonomic scope" value="Eukaryota"/>
</dbReference>
<gene>
    <name evidence="6" type="ORF">SCHCODRAFT_75123</name>
</gene>
<evidence type="ECO:0000313" key="6">
    <source>
        <dbReference type="EMBL" id="EFI99384.1"/>
    </source>
</evidence>
<sequence>MAMNRPGQPPQRPPALGQVPGMAGQYRAPYGGFGLQQRSVNNLTSAYVPGLQRTSSQAQSLMPSSPFVQQPRVQGSYPFGVGTPQGQTLGAQPHQTNGNSASNDNGLDLNDFPALGATTGGGGGGAGSGAGGASTASYATQAGGVGQTAGTPGTTQTRDFTPDDFPALGGTTHNPQESQQQNQSQGQDHPPGLNGYQQEPVGPRQSLNSLGNSAQQGGSIPQGTPGMLNLTPAQARNVHPGFAEAEKQQQRNTFNMKLNPPSHAWASSPNLNPGSQPSSTPSQTGLGAGSFAPGSQQNGTTVPTSGSAGQLGAPPGVPPPQGFAGNHLQQRTTTPAPYTPNGLDASAVGGNAASSLPGSTGTHPAHHPQTPAQQVLLSSADRWGLLGLLALIRNATSDEGLLSGMGTDLGTMGLDMGTSGPLYSTFITPWADQSAAHSVEPEFHLPSCYAVNAPPPGPQKAQAFSEETLFYMFYAHPKDALQEVAAQELYSRNWRYHKELRVWITKESSTTIVQKSAHGEQGTYTIWDPESWSKEAKELSVMYADLEEKAIPAFAPTTTLVPTSAVQAQPAVQQPISTRASYQMGM</sequence>
<dbReference type="PANTHER" id="PTHR23326">
    <property type="entry name" value="CCR4 NOT-RELATED"/>
    <property type="match status" value="1"/>
</dbReference>
<feature type="compositionally biased region" description="Low complexity" evidence="4">
    <location>
        <begin position="143"/>
        <end position="157"/>
    </location>
</feature>